<feature type="domain" description="HTH tetR-type" evidence="3">
    <location>
        <begin position="13"/>
        <end position="73"/>
    </location>
</feature>
<dbReference type="PANTHER" id="PTHR30055">
    <property type="entry name" value="HTH-TYPE TRANSCRIPTIONAL REGULATOR RUTR"/>
    <property type="match status" value="1"/>
</dbReference>
<accession>A0ABS8GAG9</accession>
<organism evidence="4 5">
    <name type="scientific">Fluctibacter halophilus</name>
    <dbReference type="NCBI Taxonomy" id="226011"/>
    <lineage>
        <taxon>Bacteria</taxon>
        <taxon>Pseudomonadati</taxon>
        <taxon>Pseudomonadota</taxon>
        <taxon>Gammaproteobacteria</taxon>
        <taxon>Alteromonadales</taxon>
        <taxon>Alteromonadaceae</taxon>
        <taxon>Fluctibacter</taxon>
    </lineage>
</organism>
<dbReference type="Pfam" id="PF00440">
    <property type="entry name" value="TetR_N"/>
    <property type="match status" value="1"/>
</dbReference>
<dbReference type="InterPro" id="IPR039536">
    <property type="entry name" value="TetR_C_Proteobacteria"/>
</dbReference>
<dbReference type="SUPFAM" id="SSF46689">
    <property type="entry name" value="Homeodomain-like"/>
    <property type="match status" value="1"/>
</dbReference>
<dbReference type="PRINTS" id="PR00455">
    <property type="entry name" value="HTHTETR"/>
</dbReference>
<dbReference type="InterPro" id="IPR009057">
    <property type="entry name" value="Homeodomain-like_sf"/>
</dbReference>
<comment type="caution">
    <text evidence="4">The sequence shown here is derived from an EMBL/GenBank/DDBJ whole genome shotgun (WGS) entry which is preliminary data.</text>
</comment>
<sequence length="211" mass="23687">MLSNVRVGRPKSVAKRRDILFAASELYLQHGYSNTSMDQVANRAGVSKQTVYSHFANKDALFTAAIRAKCEEYQLDSEHLQAHCDDVPAALRQIAHQFVRLLLDPSVIAMHRVLIGEVNNAAHAAKLFYEAGPKQAMEVVATFLARHVEGVKDQREGEHWASVFFNLLKSDFHMCSILGLPFDLPPSRQNLLVEESVESLLVLIRHRQNNG</sequence>
<dbReference type="Gene3D" id="1.10.357.10">
    <property type="entry name" value="Tetracycline Repressor, domain 2"/>
    <property type="match status" value="1"/>
</dbReference>
<gene>
    <name evidence="4" type="ORF">LJ739_14215</name>
</gene>
<evidence type="ECO:0000313" key="5">
    <source>
        <dbReference type="Proteomes" id="UP001520878"/>
    </source>
</evidence>
<evidence type="ECO:0000313" key="4">
    <source>
        <dbReference type="EMBL" id="MCC2617403.1"/>
    </source>
</evidence>
<dbReference type="EMBL" id="JAJEWP010000004">
    <property type="protein sequence ID" value="MCC2617403.1"/>
    <property type="molecule type" value="Genomic_DNA"/>
</dbReference>
<name>A0ABS8GAG9_9ALTE</name>
<dbReference type="InterPro" id="IPR001647">
    <property type="entry name" value="HTH_TetR"/>
</dbReference>
<dbReference type="Pfam" id="PF14246">
    <property type="entry name" value="TetR_C_7"/>
    <property type="match status" value="1"/>
</dbReference>
<keyword evidence="1 2" id="KW-0238">DNA-binding</keyword>
<dbReference type="Proteomes" id="UP001520878">
    <property type="component" value="Unassembled WGS sequence"/>
</dbReference>
<protein>
    <submittedName>
        <fullName evidence="4">TetR/AcrR family transcriptional regulator</fullName>
    </submittedName>
</protein>
<dbReference type="Gene3D" id="1.10.10.60">
    <property type="entry name" value="Homeodomain-like"/>
    <property type="match status" value="1"/>
</dbReference>
<dbReference type="PROSITE" id="PS50977">
    <property type="entry name" value="HTH_TETR_2"/>
    <property type="match status" value="1"/>
</dbReference>
<keyword evidence="5" id="KW-1185">Reference proteome</keyword>
<evidence type="ECO:0000259" key="3">
    <source>
        <dbReference type="PROSITE" id="PS50977"/>
    </source>
</evidence>
<reference evidence="4 5" key="1">
    <citation type="submission" date="2021-10" db="EMBL/GenBank/DDBJ databases">
        <title>Draft genome of Aestuariibacter halophilus JC2043.</title>
        <authorList>
            <person name="Emsley S.A."/>
            <person name="Pfannmuller K.M."/>
            <person name="Ushijima B."/>
            <person name="Saw J.H."/>
            <person name="Videau P."/>
        </authorList>
    </citation>
    <scope>NUCLEOTIDE SEQUENCE [LARGE SCALE GENOMIC DNA]</scope>
    <source>
        <strain evidence="4 5">JC2043</strain>
    </source>
</reference>
<evidence type="ECO:0000256" key="1">
    <source>
        <dbReference type="ARBA" id="ARBA00023125"/>
    </source>
</evidence>
<dbReference type="RefSeq" id="WP_229161525.1">
    <property type="nucleotide sequence ID" value="NZ_JAJEWP010000004.1"/>
</dbReference>
<evidence type="ECO:0000256" key="2">
    <source>
        <dbReference type="PROSITE-ProRule" id="PRU00335"/>
    </source>
</evidence>
<dbReference type="InterPro" id="IPR050109">
    <property type="entry name" value="HTH-type_TetR-like_transc_reg"/>
</dbReference>
<feature type="DNA-binding region" description="H-T-H motif" evidence="2">
    <location>
        <begin position="36"/>
        <end position="55"/>
    </location>
</feature>
<dbReference type="PANTHER" id="PTHR30055:SF146">
    <property type="entry name" value="HTH-TYPE TRANSCRIPTIONAL DUAL REGULATOR CECR"/>
    <property type="match status" value="1"/>
</dbReference>
<proteinExistence type="predicted"/>